<evidence type="ECO:0000313" key="1">
    <source>
        <dbReference type="EMBL" id="EFM03860.1"/>
    </source>
</evidence>
<comment type="caution">
    <text evidence="1">The sequence shown here is derived from an EMBL/GenBank/DDBJ whole genome shotgun (WGS) entry which is preliminary data.</text>
</comment>
<dbReference type="HOGENOM" id="CLU_2343799_0_0_4"/>
<dbReference type="InterPro" id="IPR027417">
    <property type="entry name" value="P-loop_NTPase"/>
</dbReference>
<reference evidence="1 2" key="1">
    <citation type="submission" date="2010-07" db="EMBL/GenBank/DDBJ databases">
        <authorList>
            <person name="Muzny D."/>
            <person name="Qin X."/>
            <person name="Deng J."/>
            <person name="Jiang H."/>
            <person name="Liu Y."/>
            <person name="Qu J."/>
            <person name="Song X.-Z."/>
            <person name="Zhang L."/>
            <person name="Thornton R."/>
            <person name="Coyle M."/>
            <person name="Francisco L."/>
            <person name="Jackson L."/>
            <person name="Javaid M."/>
            <person name="Korchina V."/>
            <person name="Kovar C."/>
            <person name="Mata R."/>
            <person name="Mathew T."/>
            <person name="Ngo R."/>
            <person name="Nguyen L."/>
            <person name="Nguyen N."/>
            <person name="Okwuonu G."/>
            <person name="Ongeri F."/>
            <person name="Pham C."/>
            <person name="Simmons D."/>
            <person name="Wilczek-Boney K."/>
            <person name="Hale W."/>
            <person name="Jakkamsetti A."/>
            <person name="Pham P."/>
            <person name="Ruth R."/>
            <person name="San Lucas F."/>
            <person name="Warren J."/>
            <person name="Zhang J."/>
            <person name="Zhao Z."/>
            <person name="Zhou C."/>
            <person name="Zhu D."/>
            <person name="Lee S."/>
            <person name="Bess C."/>
            <person name="Blankenburg K."/>
            <person name="Forbes L."/>
            <person name="Fu Q."/>
            <person name="Gubbala S."/>
            <person name="Hirani K."/>
            <person name="Jayaseelan J.C."/>
            <person name="Lara F."/>
            <person name="Munidasa M."/>
            <person name="Palculict T."/>
            <person name="Patil S."/>
            <person name="Pu L.-L."/>
            <person name="Saada N."/>
            <person name="Tang L."/>
            <person name="Weissenberger G."/>
            <person name="Zhu Y."/>
            <person name="Hemphill L."/>
            <person name="Shang Y."/>
            <person name="Youmans B."/>
            <person name="Ayvaz T."/>
            <person name="Ross M."/>
            <person name="Santibanez J."/>
            <person name="Aqrawi P."/>
            <person name="Gross S."/>
            <person name="Joshi V."/>
            <person name="Fowler G."/>
            <person name="Nazareth L."/>
            <person name="Reid J."/>
            <person name="Worley K."/>
            <person name="Petrosino J."/>
            <person name="Highlander S."/>
            <person name="Gibbs R."/>
        </authorList>
    </citation>
    <scope>NUCLEOTIDE SEQUENCE [LARGE SCALE GENOMIC DNA]</scope>
    <source>
        <strain evidence="1 2">ATCC 13091</strain>
    </source>
</reference>
<dbReference type="EMBL" id="AEEF01000083">
    <property type="protein sequence ID" value="EFM03860.1"/>
    <property type="molecule type" value="Genomic_DNA"/>
</dbReference>
<protein>
    <submittedName>
        <fullName evidence="1">Uncharacterized protein</fullName>
    </submittedName>
</protein>
<gene>
    <name evidence="1" type="ORF">HMPREF0602_1665</name>
</gene>
<sequence length="97" mass="10665">MVNLIKQRIKLIDGNLKAAFLINRTIKGTKIGGEIRAALEEYELPVLSTVIVQRIIYPTSAITGSTVLDKEPNGEAAKEIQSLANEIINLINIDNHI</sequence>
<organism evidence="1 2">
    <name type="scientific">Neisseria meningitidis serogroup B (strain ATCC 13091 / M2091)</name>
    <dbReference type="NCBI Taxonomy" id="862513"/>
    <lineage>
        <taxon>Bacteria</taxon>
        <taxon>Pseudomonadati</taxon>
        <taxon>Pseudomonadota</taxon>
        <taxon>Betaproteobacteria</taxon>
        <taxon>Neisseriales</taxon>
        <taxon>Neisseriaceae</taxon>
        <taxon>Neisseria</taxon>
    </lineage>
</organism>
<accession>E0NAY3</accession>
<dbReference type="SUPFAM" id="SSF52540">
    <property type="entry name" value="P-loop containing nucleoside triphosphate hydrolases"/>
    <property type="match status" value="1"/>
</dbReference>
<dbReference type="Gene3D" id="3.40.50.300">
    <property type="entry name" value="P-loop containing nucleotide triphosphate hydrolases"/>
    <property type="match status" value="1"/>
</dbReference>
<proteinExistence type="predicted"/>
<dbReference type="AlphaFoldDB" id="E0NAY3"/>
<name>E0NAY3_NEIM3</name>
<dbReference type="Proteomes" id="UP000005526">
    <property type="component" value="Unassembled WGS sequence"/>
</dbReference>
<evidence type="ECO:0000313" key="2">
    <source>
        <dbReference type="Proteomes" id="UP000005526"/>
    </source>
</evidence>